<accession>A0A9X4MI75</accession>
<dbReference type="SUPFAM" id="SSF69721">
    <property type="entry name" value="DsrC, the gamma subunit of dissimilatory sulfite reductase"/>
    <property type="match status" value="1"/>
</dbReference>
<name>A0A9X4MI75_9BACT</name>
<dbReference type="NCBIfam" id="TIGR03342">
    <property type="entry name" value="dsrC_tusE_dsvC"/>
    <property type="match status" value="1"/>
</dbReference>
<sequence length="106" mass="11722">MPTIEHNGSSFTVDEDGFLTGNMDAWDQNWVDYVKGVEGIGEMTDEHHKVIDTLRDYYKKNGIAPMVRILSKTTGFPLKRIYELFPSGPGKGACKMAGLPKPTGCV</sequence>
<reference evidence="5" key="1">
    <citation type="journal article" date="2022" name="bioRxiv">
        <title>Thiovibrio frasassiensisgen. nov., sp. nov., an autotrophic, elemental sulfur disproportionating bacterium isolated from sulfidic karst sediment, and proposal of Thiovibrionaceae fam. nov.</title>
        <authorList>
            <person name="Aronson H."/>
            <person name="Thomas C."/>
            <person name="Bhattacharyya M."/>
            <person name="Eckstein S."/>
            <person name="Jensen S."/>
            <person name="Barco R."/>
            <person name="Macalady J."/>
            <person name="Amend J."/>
        </authorList>
    </citation>
    <scope>NUCLEOTIDE SEQUENCE</scope>
    <source>
        <strain evidence="5">RS19-109</strain>
    </source>
</reference>
<dbReference type="InterPro" id="IPR043163">
    <property type="entry name" value="DsrC-like_N"/>
</dbReference>
<comment type="similarity">
    <text evidence="2">Belongs to the DsrC/TusE family.</text>
</comment>
<organism evidence="5 6">
    <name type="scientific">Thiovibrio frasassiensis</name>
    <dbReference type="NCBI Taxonomy" id="2984131"/>
    <lineage>
        <taxon>Bacteria</taxon>
        <taxon>Pseudomonadati</taxon>
        <taxon>Thermodesulfobacteriota</taxon>
        <taxon>Desulfobulbia</taxon>
        <taxon>Desulfobulbales</taxon>
        <taxon>Thiovibrionaceae</taxon>
        <taxon>Thiovibrio</taxon>
    </lineage>
</organism>
<evidence type="ECO:0000256" key="3">
    <source>
        <dbReference type="ARBA" id="ARBA00022490"/>
    </source>
</evidence>
<dbReference type="PIRSF" id="PIRSF006223">
    <property type="entry name" value="DsrC_TusE"/>
    <property type="match status" value="1"/>
</dbReference>
<evidence type="ECO:0000256" key="4">
    <source>
        <dbReference type="PIRSR" id="PIRSR006223-50"/>
    </source>
</evidence>
<reference evidence="5" key="2">
    <citation type="submission" date="2022-10" db="EMBL/GenBank/DDBJ databases">
        <authorList>
            <person name="Aronson H.S."/>
        </authorList>
    </citation>
    <scope>NUCLEOTIDE SEQUENCE</scope>
    <source>
        <strain evidence="5">RS19-109</strain>
    </source>
</reference>
<dbReference type="AlphaFoldDB" id="A0A9X4MI75"/>
<proteinExistence type="inferred from homology"/>
<keyword evidence="3" id="KW-0963">Cytoplasm</keyword>
<dbReference type="PANTHER" id="PTHR37010">
    <property type="entry name" value="SULFURTRANSFERASE TUSE"/>
    <property type="match status" value="1"/>
</dbReference>
<evidence type="ECO:0000256" key="2">
    <source>
        <dbReference type="ARBA" id="ARBA00005718"/>
    </source>
</evidence>
<dbReference type="Proteomes" id="UP001154240">
    <property type="component" value="Unassembled WGS sequence"/>
</dbReference>
<evidence type="ECO:0000313" key="5">
    <source>
        <dbReference type="EMBL" id="MDG4475324.1"/>
    </source>
</evidence>
<dbReference type="InterPro" id="IPR007453">
    <property type="entry name" value="DsrC/TusE"/>
</dbReference>
<dbReference type="GO" id="GO:0097163">
    <property type="term" value="F:sulfur carrier activity"/>
    <property type="evidence" value="ECO:0007669"/>
    <property type="project" value="TreeGrafter"/>
</dbReference>
<dbReference type="GO" id="GO:0005737">
    <property type="term" value="C:cytoplasm"/>
    <property type="evidence" value="ECO:0007669"/>
    <property type="project" value="UniProtKB-SubCell"/>
</dbReference>
<dbReference type="PANTHER" id="PTHR37010:SF1">
    <property type="entry name" value="SULFURTRANSFERASE TUSE"/>
    <property type="match status" value="1"/>
</dbReference>
<dbReference type="Gene3D" id="3.30.1420.10">
    <property type="match status" value="1"/>
</dbReference>
<dbReference type="InterPro" id="IPR042072">
    <property type="entry name" value="DsrC-like_C"/>
</dbReference>
<dbReference type="Gene3D" id="1.10.10.370">
    <property type="entry name" value="DsrC-like protein, C-terminal domain"/>
    <property type="match status" value="1"/>
</dbReference>
<dbReference type="InterPro" id="IPR025526">
    <property type="entry name" value="DsrC-like_dom_sf"/>
</dbReference>
<dbReference type="RefSeq" id="WP_307632298.1">
    <property type="nucleotide sequence ID" value="NZ_JAPHEH010000001.1"/>
</dbReference>
<gene>
    <name evidence="5" type="ORF">OLX77_04010</name>
</gene>
<dbReference type="EMBL" id="JAPHEH010000001">
    <property type="protein sequence ID" value="MDG4475324.1"/>
    <property type="molecule type" value="Genomic_DNA"/>
</dbReference>
<keyword evidence="6" id="KW-1185">Reference proteome</keyword>
<dbReference type="Pfam" id="PF04358">
    <property type="entry name" value="DsrC"/>
    <property type="match status" value="1"/>
</dbReference>
<evidence type="ECO:0000256" key="1">
    <source>
        <dbReference type="ARBA" id="ARBA00004496"/>
    </source>
</evidence>
<feature type="active site" description="Cysteine persulfide intermediate" evidence="4">
    <location>
        <position position="105"/>
    </location>
</feature>
<protein>
    <submittedName>
        <fullName evidence="5">TusE/DsrC/DsvC family sulfur relay protein</fullName>
    </submittedName>
</protein>
<dbReference type="GO" id="GO:0002143">
    <property type="term" value="P:tRNA wobble position uridine thiolation"/>
    <property type="evidence" value="ECO:0007669"/>
    <property type="project" value="TreeGrafter"/>
</dbReference>
<comment type="caution">
    <text evidence="5">The sequence shown here is derived from an EMBL/GenBank/DDBJ whole genome shotgun (WGS) entry which is preliminary data.</text>
</comment>
<comment type="subcellular location">
    <subcellularLocation>
        <location evidence="1">Cytoplasm</location>
    </subcellularLocation>
</comment>
<evidence type="ECO:0000313" key="6">
    <source>
        <dbReference type="Proteomes" id="UP001154240"/>
    </source>
</evidence>